<proteinExistence type="predicted"/>
<dbReference type="Proteomes" id="UP000823775">
    <property type="component" value="Unassembled WGS sequence"/>
</dbReference>
<sequence length="84" mass="9122">IVGLFFEMENAKRAYSQARDFVILVRTSSRTTIGMRQATPSQLSSGVPVEGLASTAPPSPAHEAWGSSCTLPPRLRVIPRKPKD</sequence>
<feature type="non-terminal residue" evidence="2">
    <location>
        <position position="1"/>
    </location>
</feature>
<evidence type="ECO:0000256" key="1">
    <source>
        <dbReference type="SAM" id="MobiDB-lite"/>
    </source>
</evidence>
<feature type="region of interest" description="Disordered" evidence="1">
    <location>
        <begin position="36"/>
        <end position="68"/>
    </location>
</feature>
<feature type="compositionally biased region" description="Polar residues" evidence="1">
    <location>
        <begin position="36"/>
        <end position="45"/>
    </location>
</feature>
<evidence type="ECO:0000313" key="2">
    <source>
        <dbReference type="EMBL" id="MCE5166077.1"/>
    </source>
</evidence>
<evidence type="ECO:0000313" key="3">
    <source>
        <dbReference type="Proteomes" id="UP000823775"/>
    </source>
</evidence>
<accession>A0ABS8Y4U9</accession>
<reference evidence="2 3" key="1">
    <citation type="journal article" date="2021" name="BMC Genomics">
        <title>Datura genome reveals duplications of psychoactive alkaloid biosynthetic genes and high mutation rate following tissue culture.</title>
        <authorList>
            <person name="Rajewski A."/>
            <person name="Carter-House D."/>
            <person name="Stajich J."/>
            <person name="Litt A."/>
        </authorList>
    </citation>
    <scope>NUCLEOTIDE SEQUENCE [LARGE SCALE GENOMIC DNA]</scope>
    <source>
        <strain evidence="2">AR-01</strain>
    </source>
</reference>
<dbReference type="EMBL" id="JACEIK010019051">
    <property type="protein sequence ID" value="MCE5166077.1"/>
    <property type="molecule type" value="Genomic_DNA"/>
</dbReference>
<name>A0ABS8Y4U9_DATST</name>
<organism evidence="2 3">
    <name type="scientific">Datura stramonium</name>
    <name type="common">Jimsonweed</name>
    <name type="synonym">Common thornapple</name>
    <dbReference type="NCBI Taxonomy" id="4076"/>
    <lineage>
        <taxon>Eukaryota</taxon>
        <taxon>Viridiplantae</taxon>
        <taxon>Streptophyta</taxon>
        <taxon>Embryophyta</taxon>
        <taxon>Tracheophyta</taxon>
        <taxon>Spermatophyta</taxon>
        <taxon>Magnoliopsida</taxon>
        <taxon>eudicotyledons</taxon>
        <taxon>Gunneridae</taxon>
        <taxon>Pentapetalae</taxon>
        <taxon>asterids</taxon>
        <taxon>lamiids</taxon>
        <taxon>Solanales</taxon>
        <taxon>Solanaceae</taxon>
        <taxon>Solanoideae</taxon>
        <taxon>Datureae</taxon>
        <taxon>Datura</taxon>
    </lineage>
</organism>
<protein>
    <submittedName>
        <fullName evidence="2">Uncharacterized protein</fullName>
    </submittedName>
</protein>
<comment type="caution">
    <text evidence="2">The sequence shown here is derived from an EMBL/GenBank/DDBJ whole genome shotgun (WGS) entry which is preliminary data.</text>
</comment>
<gene>
    <name evidence="2" type="ORF">HAX54_014563</name>
</gene>
<keyword evidence="3" id="KW-1185">Reference proteome</keyword>